<organism evidence="7">
    <name type="scientific">Candidatus Aschnera chinzeii</name>
    <dbReference type="NCBI Taxonomy" id="1485666"/>
    <lineage>
        <taxon>Bacteria</taxon>
        <taxon>Pseudomonadati</taxon>
        <taxon>Pseudomonadota</taxon>
        <taxon>Gammaproteobacteria</taxon>
        <taxon>Enterobacterales</taxon>
        <taxon>Enterobacteriaceae</taxon>
        <taxon>Candidatus Aschnera</taxon>
    </lineage>
</organism>
<evidence type="ECO:0000256" key="4">
    <source>
        <dbReference type="ARBA" id="ARBA00025918"/>
    </source>
</evidence>
<dbReference type="EMBL" id="AP028961">
    <property type="protein sequence ID" value="BET44719.1"/>
    <property type="molecule type" value="Genomic_DNA"/>
</dbReference>
<dbReference type="PANTHER" id="PTHR37010:SF1">
    <property type="entry name" value="SULFURTRANSFERASE TUSE"/>
    <property type="match status" value="1"/>
</dbReference>
<comment type="subunit">
    <text evidence="4">Interacts with the TusBCD complex. Interacts with MnmA.</text>
</comment>
<reference evidence="7" key="2">
    <citation type="submission" date="2023-10" db="EMBL/GenBank/DDBJ databases">
        <authorList>
            <person name="Koga R."/>
            <person name="Fukatsu T."/>
        </authorList>
    </citation>
    <scope>NUCLEOTIDE SEQUENCE</scope>
    <source>
        <strain evidence="7">Kw-01</strain>
    </source>
</reference>
<dbReference type="GO" id="GO:0002143">
    <property type="term" value="P:tRNA wobble position uridine thiolation"/>
    <property type="evidence" value="ECO:0007669"/>
    <property type="project" value="TreeGrafter"/>
</dbReference>
<dbReference type="GO" id="GO:0005737">
    <property type="term" value="C:cytoplasm"/>
    <property type="evidence" value="ECO:0007669"/>
    <property type="project" value="UniProtKB-SubCell"/>
</dbReference>
<comment type="function">
    <text evidence="3">Part of a sulfur-relay system required for 2-thiolation of 5-methylaminomethyl-2-thiouridine (mnm(5)s(2)U) at tRNA wobble positions. Could accept sulfur from TusD.</text>
</comment>
<evidence type="ECO:0000313" key="7">
    <source>
        <dbReference type="EMBL" id="BET44719.1"/>
    </source>
</evidence>
<dbReference type="InterPro" id="IPR043163">
    <property type="entry name" value="DsrC-like_N"/>
</dbReference>
<dbReference type="InterPro" id="IPR007453">
    <property type="entry name" value="DsrC/TusE"/>
</dbReference>
<gene>
    <name evidence="7" type="primary">tusE</name>
    <name evidence="7" type="ORF">ACHINZ_3910</name>
</gene>
<dbReference type="GO" id="GO:0097163">
    <property type="term" value="F:sulfur carrier activity"/>
    <property type="evidence" value="ECO:0007669"/>
    <property type="project" value="TreeGrafter"/>
</dbReference>
<dbReference type="EC" id="2.8.1.-" evidence="5"/>
<dbReference type="Gene3D" id="1.10.10.370">
    <property type="entry name" value="DsrC-like protein, C-terminal domain"/>
    <property type="match status" value="1"/>
</dbReference>
<comment type="subcellular location">
    <subcellularLocation>
        <location evidence="1">Cytoplasm</location>
    </subcellularLocation>
</comment>
<keyword evidence="5" id="KW-0808">Transferase</keyword>
<protein>
    <recommendedName>
        <fullName evidence="5">Sulfurtransferase</fullName>
        <ecNumber evidence="5">2.8.1.-</ecNumber>
    </recommendedName>
</protein>
<evidence type="ECO:0000256" key="6">
    <source>
        <dbReference type="PIRSR" id="PIRSR006223-50"/>
    </source>
</evidence>
<evidence type="ECO:0000256" key="5">
    <source>
        <dbReference type="PIRNR" id="PIRNR006223"/>
    </source>
</evidence>
<sequence length="109" mass="12896">MCIIKGKKIEFDVYGYLKDRYLWNESIAIFLAKQENIVLTKHHWEIIFFIRKFYFQFNTLPHVRLLVNLIAKKYGKKIGNSNYLYFLFPKGPAQQAIKLAGLPKPVKCI</sequence>
<evidence type="ECO:0000256" key="3">
    <source>
        <dbReference type="ARBA" id="ARBA00025277"/>
    </source>
</evidence>
<dbReference type="SUPFAM" id="SSF69721">
    <property type="entry name" value="DsrC, the gamma subunit of dissimilatory sulfite reductase"/>
    <property type="match status" value="1"/>
</dbReference>
<proteinExistence type="inferred from homology"/>
<name>A0AAT9G4R6_9ENTR</name>
<dbReference type="PANTHER" id="PTHR37010">
    <property type="entry name" value="SULFURTRANSFERASE TUSE"/>
    <property type="match status" value="1"/>
</dbReference>
<accession>A0AAT9G4R6</accession>
<reference evidence="7" key="1">
    <citation type="journal article" date="2023" name="Front. Microbiol.">
        <title>Genome analysis of Candidatus Aschnera chinzeii, the bacterial endosymbiont of the blood-sucking bat fly Penicillidia jenynsii (Insecta: Diptera: Nycteribiidae).</title>
        <authorList>
            <person name="Koga R."/>
            <person name="Moriyama M."/>
            <person name="Nozaki T."/>
            <person name="Fukatsu T."/>
        </authorList>
    </citation>
    <scope>NUCLEOTIDE SEQUENCE</scope>
    <source>
        <strain evidence="7">Kw-01</strain>
    </source>
</reference>
<dbReference type="GO" id="GO:0016740">
    <property type="term" value="F:transferase activity"/>
    <property type="evidence" value="ECO:0007669"/>
    <property type="project" value="UniProtKB-KW"/>
</dbReference>
<evidence type="ECO:0000256" key="2">
    <source>
        <dbReference type="ARBA" id="ARBA00022490"/>
    </source>
</evidence>
<evidence type="ECO:0000256" key="1">
    <source>
        <dbReference type="ARBA" id="ARBA00004496"/>
    </source>
</evidence>
<dbReference type="InterPro" id="IPR042072">
    <property type="entry name" value="DsrC-like_C"/>
</dbReference>
<dbReference type="InterPro" id="IPR025526">
    <property type="entry name" value="DsrC-like_dom_sf"/>
</dbReference>
<feature type="active site" description="Cysteine persulfide intermediate" evidence="6">
    <location>
        <position position="108"/>
    </location>
</feature>
<comment type="similarity">
    <text evidence="5">Belongs to the dsrC/tusE family.</text>
</comment>
<dbReference type="AlphaFoldDB" id="A0AAT9G4R6"/>
<dbReference type="PIRSF" id="PIRSF006223">
    <property type="entry name" value="DsrC_TusE"/>
    <property type="match status" value="1"/>
</dbReference>
<dbReference type="NCBIfam" id="TIGR03342">
    <property type="entry name" value="dsrC_tusE_dsvC"/>
    <property type="match status" value="1"/>
</dbReference>
<keyword evidence="2" id="KW-0963">Cytoplasm</keyword>
<dbReference type="Pfam" id="PF04358">
    <property type="entry name" value="DsrC"/>
    <property type="match status" value="1"/>
</dbReference>
<dbReference type="Gene3D" id="3.30.1420.10">
    <property type="match status" value="1"/>
</dbReference>